<feature type="compositionally biased region" description="Basic and acidic residues" evidence="1">
    <location>
        <begin position="15"/>
        <end position="24"/>
    </location>
</feature>
<dbReference type="PANTHER" id="PTHR34689">
    <property type="entry name" value="NUCLEIC ACID-BINDING PROTEIN"/>
    <property type="match status" value="1"/>
</dbReference>
<proteinExistence type="predicted"/>
<dbReference type="Proteomes" id="UP000186817">
    <property type="component" value="Unassembled WGS sequence"/>
</dbReference>
<evidence type="ECO:0008006" key="4">
    <source>
        <dbReference type="Google" id="ProtNLM"/>
    </source>
</evidence>
<protein>
    <recommendedName>
        <fullName evidence="4">PNPLA domain-containing protein</fullName>
    </recommendedName>
</protein>
<feature type="compositionally biased region" description="Low complexity" evidence="1">
    <location>
        <begin position="26"/>
        <end position="35"/>
    </location>
</feature>
<feature type="compositionally biased region" description="Basic residues" evidence="1">
    <location>
        <begin position="39"/>
        <end position="86"/>
    </location>
</feature>
<sequence>MTSSSSDSSDDEEEEKKAAGKDEDSGSSSDSSSESSSEKKKKKKDKKKDKKKKKEKKGKKEKKEKKKKSDKKGKKKKDKKKKKKKHDGLTEAMRGSVSNQFGKYGIIKQEDYFAKKPEFMLWAQEVRKVNTDILGQMQLKDLFKEYVEDYNTATMPSKKYYNIQVFEQQASNKRRKLKTEAVIDTALQSSLASFDDEKARRDEVLALRAKKQESMVGAEVNKLRMNKEKAEEMKHQNMLKTQAALLNKAGHAEAAHKINERMNPNKDCHYHGHCGYKCYRSHLPRQLPERSAAIGNAERAPRLRMAPISFVLLGHGSSFAQSVDQVSAMETGLKPSFSDASWSSQSTQDPDDSPTHEKSISASSISQDSVPAAETPDIKQTPSGKRRSSEGAAPSSLLGRWALRCFHVVIFATCMAVTLVVLGFRRLLSLFMAGQPATQKLHRPSASLSWEMLSTAEDPVALVKEVLPTPPDFPEIERDDFTITFGPCANLMIYTGGVACCLRRCPNYKDIAPKLRFHGTSCGAFVAAVMAGDVEIVQMLPAHESLDAEVVEKIDDALDVVKVGYHPDLSLLAAHIMAVTGKEKATFQALVTVYRKYHLEGYLQGDTTQEALGQDAAKIWDAAHVNFPDLAYAFGSAVIALLSTLLTQTCRNGEYERPGGSSSSAAKNGTAHHDAVPDCLLAAQQRDSTEMLEWTRRFKGRLWGLVGAYSSSISAIVQKIFSDPDVFQKASQRLTIGVTSFSPLPGGLLLDSFSSSEDLVTSVLGSCYIPVAFEVPQWSSKFGPLWDGGFFDFAAQGDVVVSPYESVLPDVYPKEPYPKCFSFFPARLPKRSPQLSFPRVLMEPMAGYKSASHDKVPEESADHLAAEAASAQELYKEKAHDRWLHTFCENLDRIQEPAPKLAALAEKYLATAVEKAAELWQQGVIDAFLPLLPPHEADAVALFEEGYMDCLRWLQQGAPRRPAEREATFGTTSAGMEQLLSEGRRFVLEILRGPDSISAGKKDK</sequence>
<dbReference type="OrthoDB" id="2538345at2759"/>
<organism evidence="2 3">
    <name type="scientific">Symbiodinium microadriaticum</name>
    <name type="common">Dinoflagellate</name>
    <name type="synonym">Zooxanthella microadriatica</name>
    <dbReference type="NCBI Taxonomy" id="2951"/>
    <lineage>
        <taxon>Eukaryota</taxon>
        <taxon>Sar</taxon>
        <taxon>Alveolata</taxon>
        <taxon>Dinophyceae</taxon>
        <taxon>Suessiales</taxon>
        <taxon>Symbiodiniaceae</taxon>
        <taxon>Symbiodinium</taxon>
    </lineage>
</organism>
<evidence type="ECO:0000313" key="3">
    <source>
        <dbReference type="Proteomes" id="UP000186817"/>
    </source>
</evidence>
<evidence type="ECO:0000313" key="2">
    <source>
        <dbReference type="EMBL" id="OLQ12835.1"/>
    </source>
</evidence>
<reference evidence="2 3" key="1">
    <citation type="submission" date="2016-02" db="EMBL/GenBank/DDBJ databases">
        <title>Genome analysis of coral dinoflagellate symbionts highlights evolutionary adaptations to a symbiotic lifestyle.</title>
        <authorList>
            <person name="Aranda M."/>
            <person name="Li Y."/>
            <person name="Liew Y.J."/>
            <person name="Baumgarten S."/>
            <person name="Simakov O."/>
            <person name="Wilson M."/>
            <person name="Piel J."/>
            <person name="Ashoor H."/>
            <person name="Bougouffa S."/>
            <person name="Bajic V.B."/>
            <person name="Ryu T."/>
            <person name="Ravasi T."/>
            <person name="Bayer T."/>
            <person name="Micklem G."/>
            <person name="Kim H."/>
            <person name="Bhak J."/>
            <person name="Lajeunesse T.C."/>
            <person name="Voolstra C.R."/>
        </authorList>
    </citation>
    <scope>NUCLEOTIDE SEQUENCE [LARGE SCALE GENOMIC DNA]</scope>
    <source>
        <strain evidence="2 3">CCMP2467</strain>
    </source>
</reference>
<dbReference type="PANTHER" id="PTHR34689:SF1">
    <property type="entry name" value="NUCLEIC ACID-BINDING PROTEIN"/>
    <property type="match status" value="1"/>
</dbReference>
<gene>
    <name evidence="2" type="ORF">AK812_SmicGene3189</name>
</gene>
<accession>A0A1Q9EZJ5</accession>
<feature type="region of interest" description="Disordered" evidence="1">
    <location>
        <begin position="1"/>
        <end position="94"/>
    </location>
</feature>
<dbReference type="SUPFAM" id="SSF52151">
    <property type="entry name" value="FabD/lysophospholipase-like"/>
    <property type="match status" value="1"/>
</dbReference>
<feature type="compositionally biased region" description="Low complexity" evidence="1">
    <location>
        <begin position="360"/>
        <end position="369"/>
    </location>
</feature>
<dbReference type="EMBL" id="LSRX01000037">
    <property type="protein sequence ID" value="OLQ12835.1"/>
    <property type="molecule type" value="Genomic_DNA"/>
</dbReference>
<feature type="region of interest" description="Disordered" evidence="1">
    <location>
        <begin position="337"/>
        <end position="392"/>
    </location>
</feature>
<dbReference type="AlphaFoldDB" id="A0A1Q9EZJ5"/>
<name>A0A1Q9EZJ5_SYMMI</name>
<evidence type="ECO:0000256" key="1">
    <source>
        <dbReference type="SAM" id="MobiDB-lite"/>
    </source>
</evidence>
<comment type="caution">
    <text evidence="2">The sequence shown here is derived from an EMBL/GenBank/DDBJ whole genome shotgun (WGS) entry which is preliminary data.</text>
</comment>
<dbReference type="InterPro" id="IPR016035">
    <property type="entry name" value="Acyl_Trfase/lysoPLipase"/>
</dbReference>
<keyword evidence="3" id="KW-1185">Reference proteome</keyword>